<dbReference type="Proteomes" id="UP000824890">
    <property type="component" value="Unassembled WGS sequence"/>
</dbReference>
<protein>
    <submittedName>
        <fullName evidence="1">Uncharacterized protein</fullName>
    </submittedName>
</protein>
<dbReference type="EMBL" id="JAGKQM010000005">
    <property type="protein sequence ID" value="KAH0926317.1"/>
    <property type="molecule type" value="Genomic_DNA"/>
</dbReference>
<evidence type="ECO:0000313" key="1">
    <source>
        <dbReference type="EMBL" id="KAH0926317.1"/>
    </source>
</evidence>
<evidence type="ECO:0000313" key="2">
    <source>
        <dbReference type="Proteomes" id="UP000824890"/>
    </source>
</evidence>
<keyword evidence="2" id="KW-1185">Reference proteome</keyword>
<sequence>MDPKLFYNSNSIWRPLFRESVTIIVRFSSWSCLEGSSGQSLSYRFCALLVLGSLGSFFVGFSSSFCHRWLSLESEESSLVLSGGTCEILTGFRGHRLLCPLSMEAHFGHLHLSYKD</sequence>
<organism evidence="1 2">
    <name type="scientific">Brassica napus</name>
    <name type="common">Rape</name>
    <dbReference type="NCBI Taxonomy" id="3708"/>
    <lineage>
        <taxon>Eukaryota</taxon>
        <taxon>Viridiplantae</taxon>
        <taxon>Streptophyta</taxon>
        <taxon>Embryophyta</taxon>
        <taxon>Tracheophyta</taxon>
        <taxon>Spermatophyta</taxon>
        <taxon>Magnoliopsida</taxon>
        <taxon>eudicotyledons</taxon>
        <taxon>Gunneridae</taxon>
        <taxon>Pentapetalae</taxon>
        <taxon>rosids</taxon>
        <taxon>malvids</taxon>
        <taxon>Brassicales</taxon>
        <taxon>Brassicaceae</taxon>
        <taxon>Brassiceae</taxon>
        <taxon>Brassica</taxon>
    </lineage>
</organism>
<accession>A0ABQ8DBG2</accession>
<proteinExistence type="predicted"/>
<feature type="non-terminal residue" evidence="1">
    <location>
        <position position="116"/>
    </location>
</feature>
<name>A0ABQ8DBG2_BRANA</name>
<gene>
    <name evidence="1" type="ORF">HID58_018573</name>
</gene>
<comment type="caution">
    <text evidence="1">The sequence shown here is derived from an EMBL/GenBank/DDBJ whole genome shotgun (WGS) entry which is preliminary data.</text>
</comment>
<reference evidence="1 2" key="1">
    <citation type="submission" date="2021-05" db="EMBL/GenBank/DDBJ databases">
        <title>Genome Assembly of Synthetic Allotetraploid Brassica napus Reveals Homoeologous Exchanges between Subgenomes.</title>
        <authorList>
            <person name="Davis J.T."/>
        </authorList>
    </citation>
    <scope>NUCLEOTIDE SEQUENCE [LARGE SCALE GENOMIC DNA]</scope>
    <source>
        <strain evidence="2">cv. Da-Ae</strain>
        <tissue evidence="1">Seedling</tissue>
    </source>
</reference>